<keyword evidence="3" id="KW-1185">Reference proteome</keyword>
<name>A0A6D2JJT6_9BRAS</name>
<comment type="caution">
    <text evidence="2">The sequence shown here is derived from an EMBL/GenBank/DDBJ whole genome shotgun (WGS) entry which is preliminary data.</text>
</comment>
<proteinExistence type="predicted"/>
<dbReference type="AlphaFoldDB" id="A0A6D2JJT6"/>
<organism evidence="2 3">
    <name type="scientific">Microthlaspi erraticum</name>
    <dbReference type="NCBI Taxonomy" id="1685480"/>
    <lineage>
        <taxon>Eukaryota</taxon>
        <taxon>Viridiplantae</taxon>
        <taxon>Streptophyta</taxon>
        <taxon>Embryophyta</taxon>
        <taxon>Tracheophyta</taxon>
        <taxon>Spermatophyta</taxon>
        <taxon>Magnoliopsida</taxon>
        <taxon>eudicotyledons</taxon>
        <taxon>Gunneridae</taxon>
        <taxon>Pentapetalae</taxon>
        <taxon>rosids</taxon>
        <taxon>malvids</taxon>
        <taxon>Brassicales</taxon>
        <taxon>Brassicaceae</taxon>
        <taxon>Coluteocarpeae</taxon>
        <taxon>Microthlaspi</taxon>
    </lineage>
</organism>
<dbReference type="EMBL" id="CACVBM020001243">
    <property type="protein sequence ID" value="CAA7041363.1"/>
    <property type="molecule type" value="Genomic_DNA"/>
</dbReference>
<feature type="signal peptide" evidence="1">
    <location>
        <begin position="1"/>
        <end position="29"/>
    </location>
</feature>
<gene>
    <name evidence="2" type="ORF">MERR_LOCUS28598</name>
</gene>
<dbReference type="Proteomes" id="UP000467841">
    <property type="component" value="Unassembled WGS sequence"/>
</dbReference>
<keyword evidence="1" id="KW-0732">Signal</keyword>
<evidence type="ECO:0000256" key="1">
    <source>
        <dbReference type="SAM" id="SignalP"/>
    </source>
</evidence>
<evidence type="ECO:0000313" key="2">
    <source>
        <dbReference type="EMBL" id="CAA7041363.1"/>
    </source>
</evidence>
<reference evidence="2" key="1">
    <citation type="submission" date="2020-01" db="EMBL/GenBank/DDBJ databases">
        <authorList>
            <person name="Mishra B."/>
        </authorList>
    </citation>
    <scope>NUCLEOTIDE SEQUENCE [LARGE SCALE GENOMIC DNA]</scope>
</reference>
<evidence type="ECO:0000313" key="3">
    <source>
        <dbReference type="Proteomes" id="UP000467841"/>
    </source>
</evidence>
<sequence>MTQVWSLSQPTCGSFPVNLWLALVRVVGAFPSYPNLDLVGYDSPWVKPCGHCVVVARWDSWSMSLVAIATYILAEDSYSLLVYFEYSKPHVGLLPFLVFN</sequence>
<protein>
    <submittedName>
        <fullName evidence="2">Uncharacterized protein</fullName>
    </submittedName>
</protein>
<feature type="chain" id="PRO_5025392988" evidence="1">
    <location>
        <begin position="30"/>
        <end position="100"/>
    </location>
</feature>
<accession>A0A6D2JJT6</accession>